<dbReference type="GO" id="GO:0006506">
    <property type="term" value="P:GPI anchor biosynthetic process"/>
    <property type="evidence" value="ECO:0007669"/>
    <property type="project" value="TreeGrafter"/>
</dbReference>
<sequence>MCPYQTIYEIGSCLERTMIYFMKEFGVQLSVVIPVRNEGGAIRIVLPILEVVVSAPYEVLVVYDFLDDSTIPIIKELQGRYPNIRLIHNTLGRGAANAIRVGVKEAVGKYITLVAADEIIPLLALADMVRLIEAGCDFVSVTRYAYGGRRYGGSRLQFLFSWVGNKAFQLLSGSVLTDCTTGFKMFRKTIFDTITMESQTVSWAVVFELAVKAQALGLNLGEVPAISIDRLYGGKSSFSFWNWLREYFVWFLWGIRELRCSKIRQKAVMRLSAKA</sequence>
<dbReference type="AlphaFoldDB" id="A0A0G0Z465"/>
<dbReference type="InterPro" id="IPR039528">
    <property type="entry name" value="DPM1-like"/>
</dbReference>
<evidence type="ECO:0000256" key="1">
    <source>
        <dbReference type="ARBA" id="ARBA00006739"/>
    </source>
</evidence>
<evidence type="ECO:0000256" key="2">
    <source>
        <dbReference type="ARBA" id="ARBA00022676"/>
    </source>
</evidence>
<dbReference type="SUPFAM" id="SSF53448">
    <property type="entry name" value="Nucleotide-diphospho-sugar transferases"/>
    <property type="match status" value="1"/>
</dbReference>
<organism evidence="5 6">
    <name type="scientific">candidate division CPR1 bacterium GW2011_GWA2_42_17</name>
    <dbReference type="NCBI Taxonomy" id="1618341"/>
    <lineage>
        <taxon>Bacteria</taxon>
        <taxon>candidate division CPR1</taxon>
    </lineage>
</organism>
<dbReference type="Proteomes" id="UP000034875">
    <property type="component" value="Unassembled WGS sequence"/>
</dbReference>
<dbReference type="GO" id="GO:0006488">
    <property type="term" value="P:dolichol-linked oligosaccharide biosynthetic process"/>
    <property type="evidence" value="ECO:0007669"/>
    <property type="project" value="TreeGrafter"/>
</dbReference>
<dbReference type="PANTHER" id="PTHR43398">
    <property type="entry name" value="DOLICHOL-PHOSPHATE MANNOSYLTRANSFERASE SUBUNIT 1"/>
    <property type="match status" value="1"/>
</dbReference>
<protein>
    <submittedName>
        <fullName evidence="5">Glycosyl transferase family 2</fullName>
    </submittedName>
</protein>
<evidence type="ECO:0000313" key="6">
    <source>
        <dbReference type="Proteomes" id="UP000034875"/>
    </source>
</evidence>
<gene>
    <name evidence="5" type="ORF">UV05_C0031G0007</name>
</gene>
<evidence type="ECO:0000313" key="5">
    <source>
        <dbReference type="EMBL" id="KKS43532.1"/>
    </source>
</evidence>
<dbReference type="GO" id="GO:0004582">
    <property type="term" value="F:dolichyl-phosphate beta-D-mannosyltransferase activity"/>
    <property type="evidence" value="ECO:0007669"/>
    <property type="project" value="InterPro"/>
</dbReference>
<reference evidence="5 6" key="1">
    <citation type="journal article" date="2015" name="Nature">
        <title>rRNA introns, odd ribosomes, and small enigmatic genomes across a large radiation of phyla.</title>
        <authorList>
            <person name="Brown C.T."/>
            <person name="Hug L.A."/>
            <person name="Thomas B.C."/>
            <person name="Sharon I."/>
            <person name="Castelle C.J."/>
            <person name="Singh A."/>
            <person name="Wilkins M.J."/>
            <person name="Williams K.H."/>
            <person name="Banfield J.F."/>
        </authorList>
    </citation>
    <scope>NUCLEOTIDE SEQUENCE [LARGE SCALE GENOMIC DNA]</scope>
</reference>
<dbReference type="Gene3D" id="3.90.550.10">
    <property type="entry name" value="Spore Coat Polysaccharide Biosynthesis Protein SpsA, Chain A"/>
    <property type="match status" value="1"/>
</dbReference>
<dbReference type="GO" id="GO:0016020">
    <property type="term" value="C:membrane"/>
    <property type="evidence" value="ECO:0007669"/>
    <property type="project" value="GOC"/>
</dbReference>
<name>A0A0G0Z465_9BACT</name>
<dbReference type="InterPro" id="IPR001173">
    <property type="entry name" value="Glyco_trans_2-like"/>
</dbReference>
<evidence type="ECO:0000259" key="4">
    <source>
        <dbReference type="Pfam" id="PF00535"/>
    </source>
</evidence>
<keyword evidence="2" id="KW-0328">Glycosyltransferase</keyword>
<comment type="caution">
    <text evidence="5">The sequence shown here is derived from an EMBL/GenBank/DDBJ whole genome shotgun (WGS) entry which is preliminary data.</text>
</comment>
<dbReference type="InterPro" id="IPR029044">
    <property type="entry name" value="Nucleotide-diphossugar_trans"/>
</dbReference>
<dbReference type="Pfam" id="PF00535">
    <property type="entry name" value="Glycos_transf_2"/>
    <property type="match status" value="1"/>
</dbReference>
<evidence type="ECO:0000256" key="3">
    <source>
        <dbReference type="ARBA" id="ARBA00022679"/>
    </source>
</evidence>
<proteinExistence type="inferred from homology"/>
<accession>A0A0G0Z465</accession>
<keyword evidence="3 5" id="KW-0808">Transferase</keyword>
<comment type="similarity">
    <text evidence="1">Belongs to the glycosyltransferase 2 family.</text>
</comment>
<dbReference type="PANTHER" id="PTHR43398:SF1">
    <property type="entry name" value="DOLICHOL-PHOSPHATE MANNOSYLTRANSFERASE SUBUNIT 1"/>
    <property type="match status" value="1"/>
</dbReference>
<dbReference type="EMBL" id="LCCZ01000031">
    <property type="protein sequence ID" value="KKS43532.1"/>
    <property type="molecule type" value="Genomic_DNA"/>
</dbReference>
<dbReference type="GO" id="GO:0035269">
    <property type="term" value="P:protein O-linked glycosylation via mannose"/>
    <property type="evidence" value="ECO:0007669"/>
    <property type="project" value="TreeGrafter"/>
</dbReference>
<feature type="domain" description="Glycosyltransferase 2-like" evidence="4">
    <location>
        <begin position="30"/>
        <end position="194"/>
    </location>
</feature>